<dbReference type="PANTHER" id="PTHR47338:SF29">
    <property type="entry name" value="ZN(2)-C6 FUNGAL-TYPE DOMAIN-CONTAINING PROTEIN"/>
    <property type="match status" value="1"/>
</dbReference>
<keyword evidence="3" id="KW-0805">Transcription regulation</keyword>
<dbReference type="EMBL" id="ML769417">
    <property type="protein sequence ID" value="KAE9404348.1"/>
    <property type="molecule type" value="Genomic_DNA"/>
</dbReference>
<dbReference type="GO" id="GO:0005634">
    <property type="term" value="C:nucleus"/>
    <property type="evidence" value="ECO:0007669"/>
    <property type="project" value="UniProtKB-SubCell"/>
</dbReference>
<dbReference type="GO" id="GO:0003677">
    <property type="term" value="F:DNA binding"/>
    <property type="evidence" value="ECO:0007669"/>
    <property type="project" value="InterPro"/>
</dbReference>
<keyword evidence="2" id="KW-0479">Metal-binding</keyword>
<gene>
    <name evidence="8" type="ORF">BT96DRAFT_955643</name>
</gene>
<dbReference type="InterPro" id="IPR050815">
    <property type="entry name" value="TF_fung"/>
</dbReference>
<reference evidence="8" key="1">
    <citation type="journal article" date="2019" name="Environ. Microbiol.">
        <title>Fungal ecological strategies reflected in gene transcription - a case study of two litter decomposers.</title>
        <authorList>
            <person name="Barbi F."/>
            <person name="Kohler A."/>
            <person name="Barry K."/>
            <person name="Baskaran P."/>
            <person name="Daum C."/>
            <person name="Fauchery L."/>
            <person name="Ihrmark K."/>
            <person name="Kuo A."/>
            <person name="LaButti K."/>
            <person name="Lipzen A."/>
            <person name="Morin E."/>
            <person name="Grigoriev I.V."/>
            <person name="Henrissat B."/>
            <person name="Lindahl B."/>
            <person name="Martin F."/>
        </authorList>
    </citation>
    <scope>NUCLEOTIDE SEQUENCE</scope>
    <source>
        <strain evidence="8">JB14</strain>
    </source>
</reference>
<dbReference type="CDD" id="cd12148">
    <property type="entry name" value="fungal_TF_MHR"/>
    <property type="match status" value="1"/>
</dbReference>
<keyword evidence="9" id="KW-1185">Reference proteome</keyword>
<evidence type="ECO:0000259" key="7">
    <source>
        <dbReference type="Pfam" id="PF04082"/>
    </source>
</evidence>
<dbReference type="Proteomes" id="UP000799118">
    <property type="component" value="Unassembled WGS sequence"/>
</dbReference>
<name>A0A6A4I4J1_9AGAR</name>
<dbReference type="AlphaFoldDB" id="A0A6A4I4J1"/>
<dbReference type="InterPro" id="IPR036864">
    <property type="entry name" value="Zn2-C6_fun-type_DNA-bd_sf"/>
</dbReference>
<evidence type="ECO:0000256" key="6">
    <source>
        <dbReference type="SAM" id="MobiDB-lite"/>
    </source>
</evidence>
<dbReference type="OrthoDB" id="2309723at2759"/>
<dbReference type="Gene3D" id="4.10.240.10">
    <property type="entry name" value="Zn(2)-C6 fungal-type DNA-binding domain"/>
    <property type="match status" value="1"/>
</dbReference>
<dbReference type="GO" id="GO:0000981">
    <property type="term" value="F:DNA-binding transcription factor activity, RNA polymerase II-specific"/>
    <property type="evidence" value="ECO:0007669"/>
    <property type="project" value="InterPro"/>
</dbReference>
<evidence type="ECO:0000256" key="4">
    <source>
        <dbReference type="ARBA" id="ARBA00023163"/>
    </source>
</evidence>
<evidence type="ECO:0000313" key="9">
    <source>
        <dbReference type="Proteomes" id="UP000799118"/>
    </source>
</evidence>
<comment type="subcellular location">
    <subcellularLocation>
        <location evidence="1">Nucleus</location>
    </subcellularLocation>
</comment>
<feature type="region of interest" description="Disordered" evidence="6">
    <location>
        <begin position="74"/>
        <end position="95"/>
    </location>
</feature>
<proteinExistence type="predicted"/>
<dbReference type="GO" id="GO:0006351">
    <property type="term" value="P:DNA-templated transcription"/>
    <property type="evidence" value="ECO:0007669"/>
    <property type="project" value="InterPro"/>
</dbReference>
<evidence type="ECO:0000256" key="2">
    <source>
        <dbReference type="ARBA" id="ARBA00022723"/>
    </source>
</evidence>
<sequence>MWCVGARPVCTQCMRSARQGDNCEYGDSGRTHIQVLEDNIARLEERIRELEEPDDENAVRLHLPYTVSVASQDPSTASSLIRSSSSTSPSHQEPPSDVVQRLLQTFLPYSMDFGFFLNVPRFQISVLLPLPSGHPSRPCPGLLSTVYLLGVHLSGDPNNEEGVYLSRALLDAANILSSCHPHRIMHAIQAEILLAMYFFRTRRMLEGKYHMSASVSLTLGSGLNKIRSGGGGSNAASPLHQIDAIKPLLAPPTDQIEEGERINAFWMAFTLSNCWGVAVGSLSSMVFENNGSTVDVPWPLDMADYERDLMPVNYRSIMTVQNFLRQVPSSTSVKEYSAMAMFAKASVLLDRSANLAALYSSDMAADDASRFGAAFSSLDNLIDTFQGSLDLIPLDQRNPSSTSSFGTILVTHNIAYLSTIQLHSIFISTRSHSRQKALNAARACVILLRQVDMNIVAHVNPILGSCWTSVCQILIDEIQSMRNARNHRRDLGDTSQGMSEEEMVGMLEKMFATMAVFSINSPLIGYQLTKVREVFQAI</sequence>
<evidence type="ECO:0000256" key="5">
    <source>
        <dbReference type="ARBA" id="ARBA00023242"/>
    </source>
</evidence>
<evidence type="ECO:0000256" key="3">
    <source>
        <dbReference type="ARBA" id="ARBA00023015"/>
    </source>
</evidence>
<dbReference type="PANTHER" id="PTHR47338">
    <property type="entry name" value="ZN(II)2CYS6 TRANSCRIPTION FACTOR (EUROFUNG)-RELATED"/>
    <property type="match status" value="1"/>
</dbReference>
<keyword evidence="5" id="KW-0539">Nucleus</keyword>
<organism evidence="8 9">
    <name type="scientific">Gymnopus androsaceus JB14</name>
    <dbReference type="NCBI Taxonomy" id="1447944"/>
    <lineage>
        <taxon>Eukaryota</taxon>
        <taxon>Fungi</taxon>
        <taxon>Dikarya</taxon>
        <taxon>Basidiomycota</taxon>
        <taxon>Agaricomycotina</taxon>
        <taxon>Agaricomycetes</taxon>
        <taxon>Agaricomycetidae</taxon>
        <taxon>Agaricales</taxon>
        <taxon>Marasmiineae</taxon>
        <taxon>Omphalotaceae</taxon>
        <taxon>Gymnopus</taxon>
    </lineage>
</organism>
<keyword evidence="4" id="KW-0804">Transcription</keyword>
<protein>
    <recommendedName>
        <fullName evidence="7">Xylanolytic transcriptional activator regulatory domain-containing protein</fullName>
    </recommendedName>
</protein>
<evidence type="ECO:0000313" key="8">
    <source>
        <dbReference type="EMBL" id="KAE9404348.1"/>
    </source>
</evidence>
<dbReference type="InterPro" id="IPR007219">
    <property type="entry name" value="XnlR_reg_dom"/>
</dbReference>
<dbReference type="Pfam" id="PF04082">
    <property type="entry name" value="Fungal_trans"/>
    <property type="match status" value="1"/>
</dbReference>
<dbReference type="GO" id="GO:0008270">
    <property type="term" value="F:zinc ion binding"/>
    <property type="evidence" value="ECO:0007669"/>
    <property type="project" value="InterPro"/>
</dbReference>
<evidence type="ECO:0000256" key="1">
    <source>
        <dbReference type="ARBA" id="ARBA00004123"/>
    </source>
</evidence>
<accession>A0A6A4I4J1</accession>
<feature type="domain" description="Xylanolytic transcriptional activator regulatory" evidence="7">
    <location>
        <begin position="140"/>
        <end position="305"/>
    </location>
</feature>